<protein>
    <submittedName>
        <fullName evidence="1">DUF4249 domain-containing protein</fullName>
    </submittedName>
</protein>
<dbReference type="RefSeq" id="WP_377915490.1">
    <property type="nucleotide sequence ID" value="NZ_JBHSKS010000008.1"/>
</dbReference>
<keyword evidence="2" id="KW-1185">Reference proteome</keyword>
<sequence>MLRRLIYLFFFIPFACIDPYQVDVPEGEQLLTVEGIISTGPGPHAITLTRSATYGSVFEGLIRPVSLATVVVRDNDGNVTFLTEGDEAKGTYFTPASFRAEVGKSYTLQILTAEGKVYTSTPERVESVPPIASLELRTVTIPSPGSQAPRSGVQLIAEVNDPGDQNNFYYWRNGPAVYILETRPDLFTPRPSPQNPNRTPQPKPCCIQCFRTEVSDNQGLFVVNDDNFNGLKARIPASFIEDNGLRFVNKFRMDLKQYSISQGAFRFLRLVKQQAEINGSIFDPPPATIRGNMISLDNPDEVVLGYFMAGGETSRRIYIDRNDLTFKQNRAIIPDDCREVAGASLNPPADWNP</sequence>
<comment type="caution">
    <text evidence="1">The sequence shown here is derived from an EMBL/GenBank/DDBJ whole genome shotgun (WGS) entry which is preliminary data.</text>
</comment>
<dbReference type="Proteomes" id="UP001596163">
    <property type="component" value="Unassembled WGS sequence"/>
</dbReference>
<name>A0ABW0BWY8_9BACT</name>
<dbReference type="EMBL" id="JBHSKS010000008">
    <property type="protein sequence ID" value="MFC5192467.1"/>
    <property type="molecule type" value="Genomic_DNA"/>
</dbReference>
<gene>
    <name evidence="1" type="ORF">ACFPIK_11885</name>
</gene>
<evidence type="ECO:0000313" key="2">
    <source>
        <dbReference type="Proteomes" id="UP001596163"/>
    </source>
</evidence>
<proteinExistence type="predicted"/>
<dbReference type="Pfam" id="PF14054">
    <property type="entry name" value="DUF4249"/>
    <property type="match status" value="1"/>
</dbReference>
<accession>A0ABW0BWY8</accession>
<organism evidence="1 2">
    <name type="scientific">Algoriphagus aquatilis</name>
    <dbReference type="NCBI Taxonomy" id="490186"/>
    <lineage>
        <taxon>Bacteria</taxon>
        <taxon>Pseudomonadati</taxon>
        <taxon>Bacteroidota</taxon>
        <taxon>Cytophagia</taxon>
        <taxon>Cytophagales</taxon>
        <taxon>Cyclobacteriaceae</taxon>
        <taxon>Algoriphagus</taxon>
    </lineage>
</organism>
<dbReference type="InterPro" id="IPR025345">
    <property type="entry name" value="DUF4249"/>
</dbReference>
<reference evidence="2" key="1">
    <citation type="journal article" date="2019" name="Int. J. Syst. Evol. Microbiol.">
        <title>The Global Catalogue of Microorganisms (GCM) 10K type strain sequencing project: providing services to taxonomists for standard genome sequencing and annotation.</title>
        <authorList>
            <consortium name="The Broad Institute Genomics Platform"/>
            <consortium name="The Broad Institute Genome Sequencing Center for Infectious Disease"/>
            <person name="Wu L."/>
            <person name="Ma J."/>
        </authorList>
    </citation>
    <scope>NUCLEOTIDE SEQUENCE [LARGE SCALE GENOMIC DNA]</scope>
    <source>
        <strain evidence="2">CGMCC 1.7030</strain>
    </source>
</reference>
<evidence type="ECO:0000313" key="1">
    <source>
        <dbReference type="EMBL" id="MFC5192467.1"/>
    </source>
</evidence>